<dbReference type="STRING" id="411945.GA0061102_1008129"/>
<dbReference type="UniPathway" id="UPA00035">
    <property type="reaction ID" value="UER00042"/>
</dbReference>
<name>A0A1C3V3R3_9HYPH</name>
<dbReference type="InterPro" id="IPR044643">
    <property type="entry name" value="TrpF_fam"/>
</dbReference>
<evidence type="ECO:0000256" key="7">
    <source>
        <dbReference type="ARBA" id="ARBA00023141"/>
    </source>
</evidence>
<dbReference type="AlphaFoldDB" id="A0A1C3V3R3"/>
<dbReference type="EC" id="5.3.1.24" evidence="3 9"/>
<gene>
    <name evidence="9" type="primary">trpF</name>
    <name evidence="11" type="ORF">GA0061102_1008129</name>
</gene>
<dbReference type="PANTHER" id="PTHR42894">
    <property type="entry name" value="N-(5'-PHOSPHORIBOSYL)ANTHRANILATE ISOMERASE"/>
    <property type="match status" value="1"/>
</dbReference>
<dbReference type="EMBL" id="FMAH01000008">
    <property type="protein sequence ID" value="SCB22420.1"/>
    <property type="molecule type" value="Genomic_DNA"/>
</dbReference>
<evidence type="ECO:0000256" key="4">
    <source>
        <dbReference type="ARBA" id="ARBA00022272"/>
    </source>
</evidence>
<dbReference type="InterPro" id="IPR011060">
    <property type="entry name" value="RibuloseP-bd_barrel"/>
</dbReference>
<dbReference type="CDD" id="cd00405">
    <property type="entry name" value="PRAI"/>
    <property type="match status" value="1"/>
</dbReference>
<dbReference type="InterPro" id="IPR013785">
    <property type="entry name" value="Aldolase_TIM"/>
</dbReference>
<evidence type="ECO:0000256" key="9">
    <source>
        <dbReference type="HAMAP-Rule" id="MF_00135"/>
    </source>
</evidence>
<sequence>MPPVAFGQCKNPANVAFRLDSFEISCHSAAMNPDVKICGLKTPEAVDRALERGATHIGFIFFEKSPRYIEPDLAGQLAERARGKAKIVAVTVNPSNDDLDEIMALVKPDMLQLHGNESPERVLTIKAIHNVAVMKAMSVRDADDLKRVESYIGIADRFLFDAKPPAGSVLPGGNGVSFDWSLMSWLDDRVDYMLSGGVNKDNVALALASTKATGIDLSSAVESAPGVKDLGKIDQFFDAFAEACLPEPAAGSRK</sequence>
<dbReference type="HAMAP" id="MF_00135">
    <property type="entry name" value="PRAI"/>
    <property type="match status" value="1"/>
</dbReference>
<feature type="domain" description="N-(5'phosphoribosyl) anthranilate isomerase (PRAI)" evidence="10">
    <location>
        <begin position="35"/>
        <end position="238"/>
    </location>
</feature>
<dbReference type="GO" id="GO:0000162">
    <property type="term" value="P:L-tryptophan biosynthetic process"/>
    <property type="evidence" value="ECO:0007669"/>
    <property type="project" value="UniProtKB-UniRule"/>
</dbReference>
<evidence type="ECO:0000256" key="5">
    <source>
        <dbReference type="ARBA" id="ARBA00022605"/>
    </source>
</evidence>
<dbReference type="Gene3D" id="3.20.20.70">
    <property type="entry name" value="Aldolase class I"/>
    <property type="match status" value="1"/>
</dbReference>
<keyword evidence="6 9" id="KW-0822">Tryptophan biosynthesis</keyword>
<dbReference type="Proteomes" id="UP000199435">
    <property type="component" value="Unassembled WGS sequence"/>
</dbReference>
<proteinExistence type="inferred from homology"/>
<evidence type="ECO:0000256" key="1">
    <source>
        <dbReference type="ARBA" id="ARBA00001164"/>
    </source>
</evidence>
<evidence type="ECO:0000256" key="6">
    <source>
        <dbReference type="ARBA" id="ARBA00022822"/>
    </source>
</evidence>
<dbReference type="SUPFAM" id="SSF51366">
    <property type="entry name" value="Ribulose-phoshate binding barrel"/>
    <property type="match status" value="1"/>
</dbReference>
<evidence type="ECO:0000256" key="3">
    <source>
        <dbReference type="ARBA" id="ARBA00012572"/>
    </source>
</evidence>
<keyword evidence="12" id="KW-1185">Reference proteome</keyword>
<comment type="catalytic activity">
    <reaction evidence="1 9">
        <text>N-(5-phospho-beta-D-ribosyl)anthranilate = 1-(2-carboxyphenylamino)-1-deoxy-D-ribulose 5-phosphate</text>
        <dbReference type="Rhea" id="RHEA:21540"/>
        <dbReference type="ChEBI" id="CHEBI:18277"/>
        <dbReference type="ChEBI" id="CHEBI:58613"/>
        <dbReference type="EC" id="5.3.1.24"/>
    </reaction>
</comment>
<dbReference type="Pfam" id="PF00697">
    <property type="entry name" value="PRAI"/>
    <property type="match status" value="1"/>
</dbReference>
<keyword evidence="5 9" id="KW-0028">Amino-acid biosynthesis</keyword>
<accession>A0A1C3V3R3</accession>
<evidence type="ECO:0000313" key="11">
    <source>
        <dbReference type="EMBL" id="SCB22420.1"/>
    </source>
</evidence>
<protein>
    <recommendedName>
        <fullName evidence="4 9">N-(5'-phosphoribosyl)anthranilate isomerase</fullName>
        <shortName evidence="9">PRAI</shortName>
        <ecNumber evidence="3 9">5.3.1.24</ecNumber>
    </recommendedName>
</protein>
<dbReference type="NCBIfam" id="NF002295">
    <property type="entry name" value="PRK01222.1-1"/>
    <property type="match status" value="1"/>
</dbReference>
<dbReference type="PANTHER" id="PTHR42894:SF1">
    <property type="entry name" value="N-(5'-PHOSPHORIBOSYL)ANTHRANILATE ISOMERASE"/>
    <property type="match status" value="1"/>
</dbReference>
<comment type="pathway">
    <text evidence="2 9">Amino-acid biosynthesis; L-tryptophan biosynthesis; L-tryptophan from chorismate: step 3/5.</text>
</comment>
<evidence type="ECO:0000313" key="12">
    <source>
        <dbReference type="Proteomes" id="UP000199435"/>
    </source>
</evidence>
<reference evidence="12" key="1">
    <citation type="submission" date="2016-08" db="EMBL/GenBank/DDBJ databases">
        <authorList>
            <person name="Varghese N."/>
            <person name="Submissions Spin"/>
        </authorList>
    </citation>
    <scope>NUCLEOTIDE SEQUENCE [LARGE SCALE GENOMIC DNA]</scope>
    <source>
        <strain evidence="12">HAMBI 2971</strain>
    </source>
</reference>
<evidence type="ECO:0000259" key="10">
    <source>
        <dbReference type="Pfam" id="PF00697"/>
    </source>
</evidence>
<evidence type="ECO:0000256" key="2">
    <source>
        <dbReference type="ARBA" id="ARBA00004664"/>
    </source>
</evidence>
<keyword evidence="7 9" id="KW-0057">Aromatic amino acid biosynthesis</keyword>
<dbReference type="GO" id="GO:0004640">
    <property type="term" value="F:phosphoribosylanthranilate isomerase activity"/>
    <property type="evidence" value="ECO:0007669"/>
    <property type="project" value="UniProtKB-UniRule"/>
</dbReference>
<comment type="similarity">
    <text evidence="9">Belongs to the TrpF family.</text>
</comment>
<dbReference type="InterPro" id="IPR001240">
    <property type="entry name" value="PRAI_dom"/>
</dbReference>
<evidence type="ECO:0000256" key="8">
    <source>
        <dbReference type="ARBA" id="ARBA00023235"/>
    </source>
</evidence>
<keyword evidence="8 9" id="KW-0413">Isomerase</keyword>
<organism evidence="11 12">
    <name type="scientific">Rhizobium miluonense</name>
    <dbReference type="NCBI Taxonomy" id="411945"/>
    <lineage>
        <taxon>Bacteria</taxon>
        <taxon>Pseudomonadati</taxon>
        <taxon>Pseudomonadota</taxon>
        <taxon>Alphaproteobacteria</taxon>
        <taxon>Hyphomicrobiales</taxon>
        <taxon>Rhizobiaceae</taxon>
        <taxon>Rhizobium/Agrobacterium group</taxon>
        <taxon>Rhizobium</taxon>
    </lineage>
</organism>